<keyword evidence="2" id="KW-1185">Reference proteome</keyword>
<dbReference type="EMBL" id="FNSC01000001">
    <property type="protein sequence ID" value="SED09381.1"/>
    <property type="molecule type" value="Genomic_DNA"/>
</dbReference>
<accession>A0A1H4XWZ3</accession>
<dbReference type="AlphaFoldDB" id="A0A1H4XWZ3"/>
<dbReference type="RefSeq" id="WP_090379865.1">
    <property type="nucleotide sequence ID" value="NZ_CP156749.1"/>
</dbReference>
<proteinExistence type="predicted"/>
<dbReference type="Proteomes" id="UP000242849">
    <property type="component" value="Unassembled WGS sequence"/>
</dbReference>
<organism evidence="1 2">
    <name type="scientific">Pseudomonas anguilliseptica</name>
    <dbReference type="NCBI Taxonomy" id="53406"/>
    <lineage>
        <taxon>Bacteria</taxon>
        <taxon>Pseudomonadati</taxon>
        <taxon>Pseudomonadota</taxon>
        <taxon>Gammaproteobacteria</taxon>
        <taxon>Pseudomonadales</taxon>
        <taxon>Pseudomonadaceae</taxon>
        <taxon>Pseudomonas</taxon>
    </lineage>
</organism>
<gene>
    <name evidence="1" type="ORF">SAMN05421553_2017</name>
</gene>
<evidence type="ECO:0000313" key="2">
    <source>
        <dbReference type="Proteomes" id="UP000242849"/>
    </source>
</evidence>
<sequence>MAKVTITLEDNIDRVTVSMDMAGAPSNLLGMPQPTRAVQMSQTLFDLAAVDAKLSRLPACARQPSSMTIH</sequence>
<name>A0A1H4XWZ3_PSEAG</name>
<dbReference type="STRING" id="53406.SAMN05421553_2017"/>
<dbReference type="OrthoDB" id="6988352at2"/>
<reference evidence="2" key="1">
    <citation type="submission" date="2016-10" db="EMBL/GenBank/DDBJ databases">
        <authorList>
            <person name="Varghese N."/>
            <person name="Submissions S."/>
        </authorList>
    </citation>
    <scope>NUCLEOTIDE SEQUENCE [LARGE SCALE GENOMIC DNA]</scope>
    <source>
        <strain evidence="2">DSM 12111</strain>
    </source>
</reference>
<evidence type="ECO:0000313" key="1">
    <source>
        <dbReference type="EMBL" id="SED09381.1"/>
    </source>
</evidence>
<protein>
    <submittedName>
        <fullName evidence="1">Uncharacterized protein</fullName>
    </submittedName>
</protein>